<dbReference type="RefSeq" id="WP_002686063.1">
    <property type="nucleotide sequence ID" value="NZ_JH600070.1"/>
</dbReference>
<accession>I3CGR6</accession>
<dbReference type="SUPFAM" id="SSF46689">
    <property type="entry name" value="Homeodomain-like"/>
    <property type="match status" value="1"/>
</dbReference>
<dbReference type="HOGENOM" id="CLU_069356_28_1_6"/>
<dbReference type="Pfam" id="PF16925">
    <property type="entry name" value="TetR_C_13"/>
    <property type="match status" value="1"/>
</dbReference>
<feature type="domain" description="HTH tetR-type" evidence="5">
    <location>
        <begin position="5"/>
        <end position="65"/>
    </location>
</feature>
<keyword evidence="2 4" id="KW-0238">DNA-binding</keyword>
<organism evidence="6 7">
    <name type="scientific">Beggiatoa alba B18LD</name>
    <dbReference type="NCBI Taxonomy" id="395493"/>
    <lineage>
        <taxon>Bacteria</taxon>
        <taxon>Pseudomonadati</taxon>
        <taxon>Pseudomonadota</taxon>
        <taxon>Gammaproteobacteria</taxon>
        <taxon>Thiotrichales</taxon>
        <taxon>Thiotrichaceae</taxon>
        <taxon>Beggiatoa</taxon>
    </lineage>
</organism>
<dbReference type="Pfam" id="PF00440">
    <property type="entry name" value="TetR_N"/>
    <property type="match status" value="1"/>
</dbReference>
<dbReference type="STRING" id="395493.BegalDRAFT_1937"/>
<gene>
    <name evidence="6" type="ORF">BegalDRAFT_1937</name>
</gene>
<sequence length="192" mass="21709">MKNNCHTREKLLDVAFETFYTNGYNATGLNTLLENAGVQKGSLYHFFASKKDLALAVIRERIARRFAERYAHIAHAEQPLKTLFDFLSTPSNFDLKRGCPLGKLVQELAGLDEDFRTALTQVYIGHEANVEEVLRKAITLGELPTHENDAKRLATFIVIVLSGSIQRARLSDDDKLFVECIETLKKLLLKLD</sequence>
<evidence type="ECO:0000256" key="4">
    <source>
        <dbReference type="PROSITE-ProRule" id="PRU00335"/>
    </source>
</evidence>
<keyword evidence="3" id="KW-0804">Transcription</keyword>
<dbReference type="Gene3D" id="1.10.357.10">
    <property type="entry name" value="Tetracycline Repressor, domain 2"/>
    <property type="match status" value="1"/>
</dbReference>
<dbReference type="AlphaFoldDB" id="I3CGR6"/>
<dbReference type="InterPro" id="IPR011075">
    <property type="entry name" value="TetR_C"/>
</dbReference>
<dbReference type="SUPFAM" id="SSF48498">
    <property type="entry name" value="Tetracyclin repressor-like, C-terminal domain"/>
    <property type="match status" value="1"/>
</dbReference>
<dbReference type="Proteomes" id="UP000005744">
    <property type="component" value="Unassembled WGS sequence"/>
</dbReference>
<dbReference type="eggNOG" id="COG1309">
    <property type="taxonomic scope" value="Bacteria"/>
</dbReference>
<dbReference type="OrthoDB" id="9798857at2"/>
<dbReference type="GO" id="GO:0003677">
    <property type="term" value="F:DNA binding"/>
    <property type="evidence" value="ECO:0007669"/>
    <property type="project" value="UniProtKB-UniRule"/>
</dbReference>
<evidence type="ECO:0000313" key="7">
    <source>
        <dbReference type="Proteomes" id="UP000005744"/>
    </source>
</evidence>
<dbReference type="EMBL" id="JH600070">
    <property type="protein sequence ID" value="EIJ42809.1"/>
    <property type="molecule type" value="Genomic_DNA"/>
</dbReference>
<protein>
    <submittedName>
        <fullName evidence="6">Transcriptional regulator</fullName>
    </submittedName>
</protein>
<dbReference type="InterPro" id="IPR001647">
    <property type="entry name" value="HTH_TetR"/>
</dbReference>
<dbReference type="InterPro" id="IPR036271">
    <property type="entry name" value="Tet_transcr_reg_TetR-rel_C_sf"/>
</dbReference>
<keyword evidence="7" id="KW-1185">Reference proteome</keyword>
<evidence type="ECO:0000256" key="2">
    <source>
        <dbReference type="ARBA" id="ARBA00023125"/>
    </source>
</evidence>
<evidence type="ECO:0000256" key="3">
    <source>
        <dbReference type="ARBA" id="ARBA00023163"/>
    </source>
</evidence>
<dbReference type="PANTHER" id="PTHR47506">
    <property type="entry name" value="TRANSCRIPTIONAL REGULATORY PROTEIN"/>
    <property type="match status" value="1"/>
</dbReference>
<feature type="DNA-binding region" description="H-T-H motif" evidence="4">
    <location>
        <begin position="28"/>
        <end position="47"/>
    </location>
</feature>
<dbReference type="PANTHER" id="PTHR47506:SF3">
    <property type="entry name" value="HTH-TYPE TRANSCRIPTIONAL REGULATOR LMRA"/>
    <property type="match status" value="1"/>
</dbReference>
<evidence type="ECO:0000256" key="1">
    <source>
        <dbReference type="ARBA" id="ARBA00023015"/>
    </source>
</evidence>
<name>I3CGR6_9GAMM</name>
<dbReference type="PRINTS" id="PR00455">
    <property type="entry name" value="HTHTETR"/>
</dbReference>
<evidence type="ECO:0000313" key="6">
    <source>
        <dbReference type="EMBL" id="EIJ42809.1"/>
    </source>
</evidence>
<keyword evidence="1" id="KW-0805">Transcription regulation</keyword>
<evidence type="ECO:0000259" key="5">
    <source>
        <dbReference type="PROSITE" id="PS50977"/>
    </source>
</evidence>
<dbReference type="PROSITE" id="PS50977">
    <property type="entry name" value="HTH_TETR_2"/>
    <property type="match status" value="1"/>
</dbReference>
<dbReference type="InterPro" id="IPR009057">
    <property type="entry name" value="Homeodomain-like_sf"/>
</dbReference>
<proteinExistence type="predicted"/>
<reference evidence="6 7" key="1">
    <citation type="submission" date="2011-11" db="EMBL/GenBank/DDBJ databases">
        <title>Improved High-Quality Draft sequence of Beggiatoa alba B18lD.</title>
        <authorList>
            <consortium name="US DOE Joint Genome Institute"/>
            <person name="Lucas S."/>
            <person name="Han J."/>
            <person name="Lapidus A."/>
            <person name="Cheng J.-F."/>
            <person name="Goodwin L."/>
            <person name="Pitluck S."/>
            <person name="Peters L."/>
            <person name="Mikhailova N."/>
            <person name="Held B."/>
            <person name="Detter J.C."/>
            <person name="Han C."/>
            <person name="Tapia R."/>
            <person name="Land M."/>
            <person name="Hauser L."/>
            <person name="Kyrpides N."/>
            <person name="Ivanova N."/>
            <person name="Pagani I."/>
            <person name="Samuel K."/>
            <person name="Teske A."/>
            <person name="Mueller J."/>
            <person name="Woyke T."/>
        </authorList>
    </citation>
    <scope>NUCLEOTIDE SEQUENCE [LARGE SCALE GENOMIC DNA]</scope>
    <source>
        <strain evidence="6 7">B18LD</strain>
    </source>
</reference>